<proteinExistence type="predicted"/>
<reference evidence="2" key="3">
    <citation type="submission" date="2023-08" db="EMBL/GenBank/DDBJ databases">
        <title>Complete genome sequence of Xanthomonas indica.</title>
        <authorList>
            <person name="Patil P.B."/>
            <person name="Rana R."/>
        </authorList>
    </citation>
    <scope>NUCLEOTIDE SEQUENCE</scope>
    <source>
        <strain evidence="2">PPL560</strain>
    </source>
</reference>
<keyword evidence="3" id="KW-1185">Reference proteome</keyword>
<dbReference type="AlphaFoldDB" id="A0AAU8I7A3"/>
<protein>
    <submittedName>
        <fullName evidence="2">Uncharacterized protein</fullName>
    </submittedName>
</protein>
<accession>A0AAU8I7A3</accession>
<evidence type="ECO:0000313" key="2">
    <source>
        <dbReference type="EMBL" id="XCI81278.1"/>
    </source>
</evidence>
<dbReference type="EMBL" id="JAKJPQ010000002">
    <property type="protein sequence ID" value="MCI2260432.1"/>
    <property type="molecule type" value="Genomic_DNA"/>
</dbReference>
<reference evidence="1 3" key="1">
    <citation type="journal article" date="2022" name="Curr. Microbiol.">
        <title>Xanthomonas indica sp. nov., a Novel Member of Non-Pathogenic Xanthomonas Community from Healthy Rice Seeds.</title>
        <authorList>
            <person name="Rana R."/>
            <person name="Madhavan V.N."/>
            <person name="Saroha T."/>
            <person name="Bansal K."/>
            <person name="Kaur A."/>
            <person name="Sonti R.V."/>
            <person name="Patel H.K."/>
            <person name="Patil P.B."/>
        </authorList>
    </citation>
    <scope>NUCLEOTIDE SEQUENCE [LARGE SCALE GENOMIC DNA]</scope>
    <source>
        <strain evidence="1 3">PPL560</strain>
    </source>
</reference>
<gene>
    <name evidence="1" type="ORF">L3V74_02680</name>
    <name evidence="2" type="ORF">Q7W82_03700</name>
</gene>
<organism evidence="2">
    <name type="scientific">Xanthomonas indica</name>
    <dbReference type="NCBI Taxonomy" id="2912242"/>
    <lineage>
        <taxon>Bacteria</taxon>
        <taxon>Pseudomonadati</taxon>
        <taxon>Pseudomonadota</taxon>
        <taxon>Gammaproteobacteria</taxon>
        <taxon>Lysobacterales</taxon>
        <taxon>Lysobacteraceae</taxon>
        <taxon>Xanthomonas</taxon>
    </lineage>
</organism>
<name>A0AAU8I7A3_9XANT</name>
<sequence length="80" mass="8577">MKRHGDPLSDLAVEAVRPVAMAEVTLCADPGEPRAIAQCLPDCADEMERMGADYDHLHLSDRIAQFETAPQFVVAAAALG</sequence>
<reference evidence="1" key="2">
    <citation type="submission" date="2022-01" db="EMBL/GenBank/DDBJ databases">
        <authorList>
            <person name="Rana R."/>
            <person name="Patil P.B."/>
        </authorList>
    </citation>
    <scope>NUCLEOTIDE SEQUENCE</scope>
    <source>
        <strain evidence="1">PPL560</strain>
    </source>
</reference>
<evidence type="ECO:0000313" key="3">
    <source>
        <dbReference type="Proteomes" id="UP001430647"/>
    </source>
</evidence>
<dbReference type="EMBL" id="CP131914">
    <property type="protein sequence ID" value="XCI81278.1"/>
    <property type="molecule type" value="Genomic_DNA"/>
</dbReference>
<dbReference type="RefSeq" id="WP_242157200.1">
    <property type="nucleotide sequence ID" value="NZ_CP131914.1"/>
</dbReference>
<dbReference type="Proteomes" id="UP001430647">
    <property type="component" value="Unassembled WGS sequence"/>
</dbReference>
<evidence type="ECO:0000313" key="1">
    <source>
        <dbReference type="EMBL" id="MCI2260432.1"/>
    </source>
</evidence>
<dbReference type="KEGG" id="xin:Q7W82_03700"/>